<dbReference type="SMART" id="SM00490">
    <property type="entry name" value="HELICc"/>
    <property type="match status" value="1"/>
</dbReference>
<organism evidence="7">
    <name type="scientific">uncultured Planctomycetota bacterium</name>
    <dbReference type="NCBI Taxonomy" id="120965"/>
    <lineage>
        <taxon>Bacteria</taxon>
        <taxon>Pseudomonadati</taxon>
        <taxon>Planctomycetota</taxon>
        <taxon>environmental samples</taxon>
    </lineage>
</organism>
<dbReference type="GO" id="GO:0004386">
    <property type="term" value="F:helicase activity"/>
    <property type="evidence" value="ECO:0007669"/>
    <property type="project" value="UniProtKB-KW"/>
</dbReference>
<dbReference type="PANTHER" id="PTHR12131:SF1">
    <property type="entry name" value="ATP-DEPENDENT RNA HELICASE SUPV3L1, MITOCHONDRIAL-RELATED"/>
    <property type="match status" value="1"/>
</dbReference>
<dbReference type="CDD" id="cd17921">
    <property type="entry name" value="DEXHc_Ski2"/>
    <property type="match status" value="1"/>
</dbReference>
<dbReference type="InterPro" id="IPR027417">
    <property type="entry name" value="P-loop_NTPase"/>
</dbReference>
<dbReference type="PROSITE" id="PS51194">
    <property type="entry name" value="HELICASE_CTER"/>
    <property type="match status" value="1"/>
</dbReference>
<evidence type="ECO:0000313" key="7">
    <source>
        <dbReference type="EMBL" id="BAL52356.1"/>
    </source>
</evidence>
<keyword evidence="4" id="KW-0067">ATP-binding</keyword>
<gene>
    <name evidence="7" type="ORF">HGMM_F01A04C03</name>
</gene>
<evidence type="ECO:0000256" key="4">
    <source>
        <dbReference type="ARBA" id="ARBA00022840"/>
    </source>
</evidence>
<dbReference type="InterPro" id="IPR001650">
    <property type="entry name" value="Helicase_C-like"/>
</dbReference>
<dbReference type="Gene3D" id="3.40.50.300">
    <property type="entry name" value="P-loop containing nucleotide triphosphate hydrolases"/>
    <property type="match status" value="2"/>
</dbReference>
<dbReference type="InterPro" id="IPR050699">
    <property type="entry name" value="RNA-DNA_Helicase"/>
</dbReference>
<dbReference type="PANTHER" id="PTHR12131">
    <property type="entry name" value="ATP-DEPENDENT RNA AND DNA HELICASE"/>
    <property type="match status" value="1"/>
</dbReference>
<protein>
    <submittedName>
        <fullName evidence="7">Helicase</fullName>
    </submittedName>
</protein>
<evidence type="ECO:0000256" key="1">
    <source>
        <dbReference type="ARBA" id="ARBA00022741"/>
    </source>
</evidence>
<keyword evidence="1" id="KW-0547">Nucleotide-binding</keyword>
<feature type="domain" description="Helicase ATP-binding" evidence="5">
    <location>
        <begin position="32"/>
        <end position="196"/>
    </location>
</feature>
<reference evidence="7" key="2">
    <citation type="journal article" date="2012" name="PLoS ONE">
        <title>A Deeply Branching Thermophilic Bacterium with an Ancient Acetyl-CoA Pathway Dominates a Subsurface Ecosystem.</title>
        <authorList>
            <person name="Takami H."/>
            <person name="Noguchi H."/>
            <person name="Takaki Y."/>
            <person name="Uchiyama I."/>
            <person name="Toyoda A."/>
            <person name="Nishi S."/>
            <person name="Chee G.-J."/>
            <person name="Arai W."/>
            <person name="Nunoura T."/>
            <person name="Itoh T."/>
            <person name="Hattori M."/>
            <person name="Takai K."/>
        </authorList>
    </citation>
    <scope>NUCLEOTIDE SEQUENCE</scope>
</reference>
<dbReference type="GO" id="GO:0005524">
    <property type="term" value="F:ATP binding"/>
    <property type="evidence" value="ECO:0007669"/>
    <property type="project" value="UniProtKB-KW"/>
</dbReference>
<dbReference type="Pfam" id="PF00270">
    <property type="entry name" value="DEAD"/>
    <property type="match status" value="1"/>
</dbReference>
<sequence length="803" mass="90667">MPPDVLTRDAIYERFLEQLPFSLYPVQEEALLAWFASDQGVLVCAPTGMGKTVIAHAALFEALHCGTTAYYTTPLIALTEQKFDELRYLAQKWGFSSEDVGLVTGNRRVNPQARILVVVAEILLNRLLQPRGFDFSRVSTVVMDEFHSFNDPERGVVWELTLALLPSHVRLLLLSATVGNAAEFLNWLHRCHGRKLELVESQERRVPLTYQYVPDQFLTEHVQWMAQGSPATRKTPALVFCFNREECWSIAEQLKGLPLLDEETRRQVHAEVDKLDWKHGVGPKLKQMLRRGVGVHHAGLLPKYRRVVGDFFERKLLAVVVCTETLSAGINLPARSVVLSTLVKGPPGKQKLIDASTAHQIFGRAGRPQFDTHGYVFALAHEDDVRIHRWREKYEAIPEDTKDPVLLKLKKELKRKKPSRREHQVYWTEGDFHRLRNSPPGKLASKGNLPWRLLAYMLKIAPEVAPIRQMVRKRLLPPNQIAAAEKTLYTMLRVLHRAGFVQLEPEPPSDGEIPADWLPEFAHPTEKLDTLLLFRSIHPLYGAYLLEMLGTADRRERLQALESVLEIPASLRYKVRVPPPDKLPPGPLAVTRLDAELVRRGLMAAPIPEEMEEDEDDDEPAWLEPTERPPALADKLRLLFEALYPEVNDLKVVPVWAAGELLEMGGDFHKYIAARDLAKQEGIIFRHLLRLILLCGEFADARPTEGDPQAWHEEMVDIAAHLTTSCRAVDPTSTDQFVEEAQAADVVEGESAREHPHALAEALAAATHTAKILFTPDNVSHILTRHTRPFTAGLDFGPVEPSD</sequence>
<dbReference type="GO" id="GO:0003676">
    <property type="term" value="F:nucleic acid binding"/>
    <property type="evidence" value="ECO:0007669"/>
    <property type="project" value="InterPro"/>
</dbReference>
<accession>H5S870</accession>
<dbReference type="Pfam" id="PF00271">
    <property type="entry name" value="Helicase_C"/>
    <property type="match status" value="1"/>
</dbReference>
<dbReference type="PROSITE" id="PS51192">
    <property type="entry name" value="HELICASE_ATP_BIND_1"/>
    <property type="match status" value="1"/>
</dbReference>
<dbReference type="InterPro" id="IPR011545">
    <property type="entry name" value="DEAD/DEAH_box_helicase_dom"/>
</dbReference>
<keyword evidence="3 7" id="KW-0347">Helicase</keyword>
<evidence type="ECO:0000256" key="3">
    <source>
        <dbReference type="ARBA" id="ARBA00022806"/>
    </source>
</evidence>
<dbReference type="EMBL" id="AP011626">
    <property type="protein sequence ID" value="BAL52356.1"/>
    <property type="molecule type" value="Genomic_DNA"/>
</dbReference>
<dbReference type="SUPFAM" id="SSF52540">
    <property type="entry name" value="P-loop containing nucleoside triphosphate hydrolases"/>
    <property type="match status" value="1"/>
</dbReference>
<dbReference type="AlphaFoldDB" id="H5S870"/>
<name>H5S870_9BACT</name>
<evidence type="ECO:0000259" key="5">
    <source>
        <dbReference type="PROSITE" id="PS51192"/>
    </source>
</evidence>
<feature type="domain" description="Helicase C-terminal" evidence="6">
    <location>
        <begin position="224"/>
        <end position="413"/>
    </location>
</feature>
<dbReference type="GO" id="GO:0016787">
    <property type="term" value="F:hydrolase activity"/>
    <property type="evidence" value="ECO:0007669"/>
    <property type="project" value="UniProtKB-KW"/>
</dbReference>
<reference evidence="7" key="1">
    <citation type="journal article" date="2005" name="Environ. Microbiol.">
        <title>Genetic and functional properties of uncultivated thermophilic crenarchaeotes from a subsurface gold mine as revealed by analysis of genome fragments.</title>
        <authorList>
            <person name="Nunoura T."/>
            <person name="Hirayama H."/>
            <person name="Takami H."/>
            <person name="Oida H."/>
            <person name="Nishi S."/>
            <person name="Shimamura S."/>
            <person name="Suzuki Y."/>
            <person name="Inagaki F."/>
            <person name="Takai K."/>
            <person name="Nealson K.H."/>
            <person name="Horikoshi K."/>
        </authorList>
    </citation>
    <scope>NUCLEOTIDE SEQUENCE</scope>
</reference>
<dbReference type="InterPro" id="IPR014001">
    <property type="entry name" value="Helicase_ATP-bd"/>
</dbReference>
<evidence type="ECO:0000256" key="2">
    <source>
        <dbReference type="ARBA" id="ARBA00022801"/>
    </source>
</evidence>
<proteinExistence type="predicted"/>
<dbReference type="SMART" id="SM00487">
    <property type="entry name" value="DEXDc"/>
    <property type="match status" value="1"/>
</dbReference>
<evidence type="ECO:0000259" key="6">
    <source>
        <dbReference type="PROSITE" id="PS51194"/>
    </source>
</evidence>
<keyword evidence="2" id="KW-0378">Hydrolase</keyword>